<dbReference type="GeneID" id="19235779"/>
<feature type="compositionally biased region" description="Polar residues" evidence="2">
    <location>
        <begin position="121"/>
        <end position="131"/>
    </location>
</feature>
<feature type="region of interest" description="Disordered" evidence="2">
    <location>
        <begin position="211"/>
        <end position="240"/>
    </location>
</feature>
<dbReference type="HOGENOM" id="CLU_002590_0_0_1"/>
<feature type="region of interest" description="Disordered" evidence="2">
    <location>
        <begin position="42"/>
        <end position="161"/>
    </location>
</feature>
<name>U1GQH3_ENDPU</name>
<feature type="region of interest" description="Disordered" evidence="2">
    <location>
        <begin position="1"/>
        <end position="26"/>
    </location>
</feature>
<organism evidence="4 5">
    <name type="scientific">Endocarpon pusillum (strain Z07020 / HMAS-L-300199)</name>
    <name type="common">Lichen-forming fungus</name>
    <dbReference type="NCBI Taxonomy" id="1263415"/>
    <lineage>
        <taxon>Eukaryota</taxon>
        <taxon>Fungi</taxon>
        <taxon>Dikarya</taxon>
        <taxon>Ascomycota</taxon>
        <taxon>Pezizomycotina</taxon>
        <taxon>Eurotiomycetes</taxon>
        <taxon>Chaetothyriomycetidae</taxon>
        <taxon>Verrucariales</taxon>
        <taxon>Verrucariaceae</taxon>
        <taxon>Endocarpon</taxon>
    </lineage>
</organism>
<dbReference type="AlphaFoldDB" id="U1GQH3"/>
<feature type="compositionally biased region" description="Low complexity" evidence="2">
    <location>
        <begin position="532"/>
        <end position="547"/>
    </location>
</feature>
<sequence length="966" mass="107986">MDSSRFPPGESFLSSPPKPAATTRPIIPANLNISSFLSFGKQPAKTCSPVKRKPLPPSSPALAPKRNGAAANNQKLSPSSLVAGSEASSPLLVRDLDQYPRGQSPFLPSGPIVRKPVNAGKDNQSPANASGLQGRPLRHSRIPSEPIIQKQSIDEQEDTMTRSRTIALQPNSRPPPLKINVHDRSLSINLVEPKQPTTPVNKITQIFNWKRTASPGDDSDSTDVSDNSLSPFPSPMAVSPQTSRYSARSIPHVIDTQKANIGVFQDGELESPWVHSSAGEHDLSTKVGQLEGELREISCELAGSIKREMELEDLVEKLQTEAPGSNDETRTSDYYSDYSASSMRFTIVENVLKIEDFEKIKRQSEQEKAQMKVDLSQRWQDEIVRRKALESHVQLLEGQVSRLNREHIDASSTLSSKTKELEASLEDARRRFAEERRIKEKFEDSLTALRNDLERHRQERDKLRDEVVPELQAKLLSKNIGPPSPSFDHARMQQEIQALKSENAALKEARKAQHESQHGQPRFDTISEESEPSSSSIARSSVGLSGSNSLARAAPPRASGLVRTTSLSRSRSNSIGGKSPTEPREILVDRMKDVEFQRDALHSAMKALLARQECQNKEFQKQIRALEQERDRAMLPPTPRKQGYEKEVRSLRQEINNLRQRANEAMTQKLQCEKGLGGLKMDLDRSEQETSTLRRLLKEHDIALPEDLSGSLQHAYDALQQDRVNAEARIEDDSFSRSLEEEQRLAAQLRQSAERSEGLALQMSAQLATNQALRNRLAQAVGRGERDQAANTGKITELETKLRSLEDTVTTAQQQSETEVMKHEEEMRILKEAHNAQLQRLKASGLRSPTSPGLSNNKRGLTPLISPMFAQRSPKLDKTTSGPGVRLDQALRTEHLEKKVSELEAALENADNEMQQVVSRMNTAQIEVMELQTERDEALRQTRKLQAAIMAEREKLQSLMNDSQQF</sequence>
<feature type="compositionally biased region" description="Polar residues" evidence="2">
    <location>
        <begin position="70"/>
        <end position="88"/>
    </location>
</feature>
<evidence type="ECO:0000259" key="3">
    <source>
        <dbReference type="Pfam" id="PF24554"/>
    </source>
</evidence>
<dbReference type="Proteomes" id="UP000019373">
    <property type="component" value="Unassembled WGS sequence"/>
</dbReference>
<proteinExistence type="predicted"/>
<keyword evidence="5" id="KW-1185">Reference proteome</keyword>
<reference evidence="5" key="1">
    <citation type="journal article" date="2014" name="BMC Genomics">
        <title>Genome characteristics reveal the impact of lichenization on lichen-forming fungus Endocarpon pusillum Hedwig (Verrucariales, Ascomycota).</title>
        <authorList>
            <person name="Wang Y.-Y."/>
            <person name="Liu B."/>
            <person name="Zhang X.-Y."/>
            <person name="Zhou Q.-M."/>
            <person name="Zhang T."/>
            <person name="Li H."/>
            <person name="Yu Y.-F."/>
            <person name="Zhang X.-L."/>
            <person name="Hao X.-Y."/>
            <person name="Wang M."/>
            <person name="Wang L."/>
            <person name="Wei J.-C."/>
        </authorList>
    </citation>
    <scope>NUCLEOTIDE SEQUENCE [LARGE SCALE GENOMIC DNA]</scope>
    <source>
        <strain evidence="5">Z07020 / HMAS-L-300199</strain>
    </source>
</reference>
<evidence type="ECO:0000313" key="4">
    <source>
        <dbReference type="EMBL" id="ERF74588.1"/>
    </source>
</evidence>
<evidence type="ECO:0000313" key="5">
    <source>
        <dbReference type="Proteomes" id="UP000019373"/>
    </source>
</evidence>
<dbReference type="Pfam" id="PF24554">
    <property type="entry name" value="DUF7603"/>
    <property type="match status" value="1"/>
</dbReference>
<feature type="region of interest" description="Disordered" evidence="2">
    <location>
        <begin position="505"/>
        <end position="582"/>
    </location>
</feature>
<feature type="compositionally biased region" description="Basic and acidic residues" evidence="2">
    <location>
        <begin position="505"/>
        <end position="517"/>
    </location>
</feature>
<feature type="domain" description="DUF7603" evidence="3">
    <location>
        <begin position="711"/>
        <end position="807"/>
    </location>
</feature>
<feature type="compositionally biased region" description="Low complexity" evidence="2">
    <location>
        <begin position="559"/>
        <end position="577"/>
    </location>
</feature>
<dbReference type="EMBL" id="KE720872">
    <property type="protein sequence ID" value="ERF74588.1"/>
    <property type="molecule type" value="Genomic_DNA"/>
</dbReference>
<evidence type="ECO:0000256" key="2">
    <source>
        <dbReference type="SAM" id="MobiDB-lite"/>
    </source>
</evidence>
<dbReference type="RefSeq" id="XP_007799689.1">
    <property type="nucleotide sequence ID" value="XM_007801498.1"/>
</dbReference>
<accession>U1GQH3</accession>
<dbReference type="eggNOG" id="ENOG502QU2M">
    <property type="taxonomic scope" value="Eukaryota"/>
</dbReference>
<dbReference type="OMA" id="DQKWQCE"/>
<dbReference type="InterPro" id="IPR056023">
    <property type="entry name" value="DUF7603"/>
</dbReference>
<feature type="coiled-coil region" evidence="1">
    <location>
        <begin position="795"/>
        <end position="833"/>
    </location>
</feature>
<keyword evidence="1" id="KW-0175">Coiled coil</keyword>
<dbReference type="OrthoDB" id="288726at2759"/>
<protein>
    <recommendedName>
        <fullName evidence="3">DUF7603 domain-containing protein</fullName>
    </recommendedName>
</protein>
<gene>
    <name evidence="4" type="ORF">EPUS_00718</name>
</gene>
<feature type="coiled-coil region" evidence="1">
    <location>
        <begin position="893"/>
        <end position="962"/>
    </location>
</feature>
<evidence type="ECO:0000256" key="1">
    <source>
        <dbReference type="SAM" id="Coils"/>
    </source>
</evidence>
<feature type="coiled-coil region" evidence="1">
    <location>
        <begin position="609"/>
        <end position="668"/>
    </location>
</feature>